<dbReference type="SUPFAM" id="SSF52833">
    <property type="entry name" value="Thioredoxin-like"/>
    <property type="match status" value="1"/>
</dbReference>
<proteinExistence type="inferred from homology"/>
<dbReference type="InterPro" id="IPR013766">
    <property type="entry name" value="Thioredoxin_domain"/>
</dbReference>
<dbReference type="PANTHER" id="PTHR13887">
    <property type="entry name" value="GLUTATHIONE S-TRANSFERASE KAPPA"/>
    <property type="match status" value="1"/>
</dbReference>
<dbReference type="eggNOG" id="COG1651">
    <property type="taxonomic scope" value="Bacteria"/>
</dbReference>
<keyword evidence="5" id="KW-0676">Redox-active center</keyword>
<dbReference type="EMBL" id="CP000875">
    <property type="protein sequence ID" value="ABX04126.1"/>
    <property type="molecule type" value="Genomic_DNA"/>
</dbReference>
<keyword evidence="9" id="KW-1185">Reference proteome</keyword>
<protein>
    <submittedName>
        <fullName evidence="8">DSBA oxidoreductase</fullName>
    </submittedName>
</protein>
<keyword evidence="2" id="KW-0732">Signal</keyword>
<sequence length="250" mass="27277">MMSNSTRSAKGHRRNQPARSFKMFYLALGVIGILGIGFVLVQSLSKPASVSNTGPMPNQAGLNAPVGKTADNYWYKGQSDAPVKVEIYADYECPACRTLELELAQADFDGLYVETGKAQVIFREFPLKTIHKSAQLTAEIARCAGDQNLFWPIHNALFDSQTQWAQSLGPKTQIMAAVEQAGADRQKIESCVDAGTYTDVINTAYDAALERQLQQTPTVFVDGQQVNFETDFAKTLMAAVDAKLPANSSN</sequence>
<dbReference type="KEGG" id="hau:Haur_1482"/>
<dbReference type="Pfam" id="PF13462">
    <property type="entry name" value="Thioredoxin_4"/>
    <property type="match status" value="1"/>
</dbReference>
<evidence type="ECO:0000256" key="6">
    <source>
        <dbReference type="SAM" id="Phobius"/>
    </source>
</evidence>
<gene>
    <name evidence="8" type="ordered locus">Haur_1482</name>
</gene>
<evidence type="ECO:0000313" key="9">
    <source>
        <dbReference type="Proteomes" id="UP000000787"/>
    </source>
</evidence>
<evidence type="ECO:0000256" key="2">
    <source>
        <dbReference type="ARBA" id="ARBA00022729"/>
    </source>
</evidence>
<dbReference type="AlphaFoldDB" id="A9B3G3"/>
<feature type="domain" description="Thioredoxin" evidence="7">
    <location>
        <begin position="42"/>
        <end position="183"/>
    </location>
</feature>
<accession>A9B3G3</accession>
<evidence type="ECO:0000256" key="3">
    <source>
        <dbReference type="ARBA" id="ARBA00023002"/>
    </source>
</evidence>
<dbReference type="InterPro" id="IPR012336">
    <property type="entry name" value="Thioredoxin-like_fold"/>
</dbReference>
<dbReference type="GO" id="GO:0016491">
    <property type="term" value="F:oxidoreductase activity"/>
    <property type="evidence" value="ECO:0007669"/>
    <property type="project" value="UniProtKB-KW"/>
</dbReference>
<evidence type="ECO:0000256" key="4">
    <source>
        <dbReference type="ARBA" id="ARBA00023157"/>
    </source>
</evidence>
<name>A9B3G3_HERA2</name>
<reference evidence="8 9" key="1">
    <citation type="journal article" date="2011" name="Stand. Genomic Sci.">
        <title>Complete genome sequence of the filamentous gliding predatory bacterium Herpetosiphon aurantiacus type strain (114-95(T)).</title>
        <authorList>
            <person name="Kiss H."/>
            <person name="Nett M."/>
            <person name="Domin N."/>
            <person name="Martin K."/>
            <person name="Maresca J.A."/>
            <person name="Copeland A."/>
            <person name="Lapidus A."/>
            <person name="Lucas S."/>
            <person name="Berry K.W."/>
            <person name="Glavina Del Rio T."/>
            <person name="Dalin E."/>
            <person name="Tice H."/>
            <person name="Pitluck S."/>
            <person name="Richardson P."/>
            <person name="Bruce D."/>
            <person name="Goodwin L."/>
            <person name="Han C."/>
            <person name="Detter J.C."/>
            <person name="Schmutz J."/>
            <person name="Brettin T."/>
            <person name="Land M."/>
            <person name="Hauser L."/>
            <person name="Kyrpides N.C."/>
            <person name="Ivanova N."/>
            <person name="Goker M."/>
            <person name="Woyke T."/>
            <person name="Klenk H.P."/>
            <person name="Bryant D.A."/>
        </authorList>
    </citation>
    <scope>NUCLEOTIDE SEQUENCE [LARGE SCALE GENOMIC DNA]</scope>
    <source>
        <strain evidence="9">ATCC 23779 / DSM 785 / 114-95</strain>
    </source>
</reference>
<keyword evidence="6" id="KW-0812">Transmembrane</keyword>
<dbReference type="Proteomes" id="UP000000787">
    <property type="component" value="Chromosome"/>
</dbReference>
<evidence type="ECO:0000256" key="1">
    <source>
        <dbReference type="ARBA" id="ARBA00005791"/>
    </source>
</evidence>
<dbReference type="PROSITE" id="PS51352">
    <property type="entry name" value="THIOREDOXIN_2"/>
    <property type="match status" value="1"/>
</dbReference>
<dbReference type="Gene3D" id="3.40.30.10">
    <property type="entry name" value="Glutaredoxin"/>
    <property type="match status" value="1"/>
</dbReference>
<evidence type="ECO:0000256" key="5">
    <source>
        <dbReference type="ARBA" id="ARBA00023284"/>
    </source>
</evidence>
<comment type="similarity">
    <text evidence="1">Belongs to the thioredoxin family. DsbA subfamily.</text>
</comment>
<evidence type="ECO:0000259" key="7">
    <source>
        <dbReference type="PROSITE" id="PS51352"/>
    </source>
</evidence>
<dbReference type="HOGENOM" id="CLU_000288_47_1_0"/>
<dbReference type="CDD" id="cd02972">
    <property type="entry name" value="DsbA_family"/>
    <property type="match status" value="1"/>
</dbReference>
<keyword evidence="6" id="KW-0472">Membrane</keyword>
<dbReference type="InParanoid" id="A9B3G3"/>
<dbReference type="InterPro" id="IPR036249">
    <property type="entry name" value="Thioredoxin-like_sf"/>
</dbReference>
<feature type="transmembrane region" description="Helical" evidence="6">
    <location>
        <begin position="21"/>
        <end position="41"/>
    </location>
</feature>
<keyword evidence="3" id="KW-0560">Oxidoreductase</keyword>
<dbReference type="STRING" id="316274.Haur_1482"/>
<organism evidence="8 9">
    <name type="scientific">Herpetosiphon aurantiacus (strain ATCC 23779 / DSM 785 / 114-95)</name>
    <dbReference type="NCBI Taxonomy" id="316274"/>
    <lineage>
        <taxon>Bacteria</taxon>
        <taxon>Bacillati</taxon>
        <taxon>Chloroflexota</taxon>
        <taxon>Chloroflexia</taxon>
        <taxon>Herpetosiphonales</taxon>
        <taxon>Herpetosiphonaceae</taxon>
        <taxon>Herpetosiphon</taxon>
    </lineage>
</organism>
<evidence type="ECO:0000313" key="8">
    <source>
        <dbReference type="EMBL" id="ABX04126.1"/>
    </source>
</evidence>
<keyword evidence="6" id="KW-1133">Transmembrane helix</keyword>
<dbReference type="PANTHER" id="PTHR13887:SF14">
    <property type="entry name" value="DISULFIDE BOND FORMATION PROTEIN D"/>
    <property type="match status" value="1"/>
</dbReference>
<dbReference type="BioCyc" id="HAUR316274:GHYA-1504-MONOMER"/>
<keyword evidence="4" id="KW-1015">Disulfide bond</keyword>